<feature type="region of interest" description="Disordered" evidence="1">
    <location>
        <begin position="1667"/>
        <end position="1715"/>
    </location>
</feature>
<feature type="compositionally biased region" description="Basic and acidic residues" evidence="1">
    <location>
        <begin position="1453"/>
        <end position="1463"/>
    </location>
</feature>
<proteinExistence type="predicted"/>
<feature type="region of interest" description="Disordered" evidence="1">
    <location>
        <begin position="1286"/>
        <end position="1316"/>
    </location>
</feature>
<feature type="region of interest" description="Disordered" evidence="1">
    <location>
        <begin position="2438"/>
        <end position="2586"/>
    </location>
</feature>
<feature type="compositionally biased region" description="Basic and acidic residues" evidence="1">
    <location>
        <begin position="1987"/>
        <end position="2001"/>
    </location>
</feature>
<feature type="region of interest" description="Disordered" evidence="1">
    <location>
        <begin position="1204"/>
        <end position="1239"/>
    </location>
</feature>
<feature type="compositionally biased region" description="Polar residues" evidence="1">
    <location>
        <begin position="1393"/>
        <end position="1404"/>
    </location>
</feature>
<feature type="region of interest" description="Disordered" evidence="1">
    <location>
        <begin position="512"/>
        <end position="643"/>
    </location>
</feature>
<evidence type="ECO:0000256" key="1">
    <source>
        <dbReference type="SAM" id="MobiDB-lite"/>
    </source>
</evidence>
<feature type="region of interest" description="Disordered" evidence="1">
    <location>
        <begin position="1921"/>
        <end position="1945"/>
    </location>
</feature>
<dbReference type="EMBL" id="JARBHB010000013">
    <property type="protein sequence ID" value="KAJ8870309.1"/>
    <property type="molecule type" value="Genomic_DNA"/>
</dbReference>
<feature type="region of interest" description="Disordered" evidence="1">
    <location>
        <begin position="1389"/>
        <end position="1408"/>
    </location>
</feature>
<feature type="compositionally biased region" description="Polar residues" evidence="1">
    <location>
        <begin position="321"/>
        <end position="342"/>
    </location>
</feature>
<feature type="compositionally biased region" description="Basic and acidic residues" evidence="1">
    <location>
        <begin position="1213"/>
        <end position="1239"/>
    </location>
</feature>
<feature type="compositionally biased region" description="Polar residues" evidence="1">
    <location>
        <begin position="715"/>
        <end position="724"/>
    </location>
</feature>
<feature type="region of interest" description="Disordered" evidence="1">
    <location>
        <begin position="695"/>
        <end position="733"/>
    </location>
</feature>
<feature type="compositionally biased region" description="Basic and acidic residues" evidence="1">
    <location>
        <begin position="2524"/>
        <end position="2571"/>
    </location>
</feature>
<feature type="region of interest" description="Disordered" evidence="1">
    <location>
        <begin position="997"/>
        <end position="1025"/>
    </location>
</feature>
<feature type="region of interest" description="Disordered" evidence="1">
    <location>
        <begin position="1987"/>
        <end position="2006"/>
    </location>
</feature>
<feature type="compositionally biased region" description="Basic and acidic residues" evidence="1">
    <location>
        <begin position="577"/>
        <end position="593"/>
    </location>
</feature>
<feature type="region of interest" description="Disordered" evidence="1">
    <location>
        <begin position="932"/>
        <end position="963"/>
    </location>
</feature>
<feature type="compositionally biased region" description="Basic and acidic residues" evidence="1">
    <location>
        <begin position="1427"/>
        <end position="1444"/>
    </location>
</feature>
<feature type="region of interest" description="Disordered" evidence="1">
    <location>
        <begin position="462"/>
        <end position="486"/>
    </location>
</feature>
<feature type="region of interest" description="Disordered" evidence="1">
    <location>
        <begin position="314"/>
        <end position="345"/>
    </location>
</feature>
<feature type="compositionally biased region" description="Basic and acidic residues" evidence="1">
    <location>
        <begin position="2726"/>
        <end position="2737"/>
    </location>
</feature>
<feature type="compositionally biased region" description="Low complexity" evidence="1">
    <location>
        <begin position="939"/>
        <end position="953"/>
    </location>
</feature>
<feature type="region of interest" description="Disordered" evidence="1">
    <location>
        <begin position="2034"/>
        <end position="2093"/>
    </location>
</feature>
<feature type="region of interest" description="Disordered" evidence="1">
    <location>
        <begin position="1352"/>
        <end position="1373"/>
    </location>
</feature>
<feature type="compositionally biased region" description="Polar residues" evidence="1">
    <location>
        <begin position="597"/>
        <end position="609"/>
    </location>
</feature>
<reference evidence="2 3" key="1">
    <citation type="submission" date="2023-02" db="EMBL/GenBank/DDBJ databases">
        <title>LHISI_Scaffold_Assembly.</title>
        <authorList>
            <person name="Stuart O.P."/>
            <person name="Cleave R."/>
            <person name="Magrath M.J.L."/>
            <person name="Mikheyev A.S."/>
        </authorList>
    </citation>
    <scope>NUCLEOTIDE SEQUENCE [LARGE SCALE GENOMIC DNA]</scope>
    <source>
        <strain evidence="2">Daus_M_001</strain>
        <tissue evidence="2">Leg muscle</tissue>
    </source>
</reference>
<feature type="compositionally biased region" description="Low complexity" evidence="1">
    <location>
        <begin position="1357"/>
        <end position="1369"/>
    </location>
</feature>
<feature type="compositionally biased region" description="Basic and acidic residues" evidence="1">
    <location>
        <begin position="1703"/>
        <end position="1715"/>
    </location>
</feature>
<feature type="compositionally biased region" description="Polar residues" evidence="1">
    <location>
        <begin position="997"/>
        <end position="1024"/>
    </location>
</feature>
<name>A0ABQ9GD39_9NEOP</name>
<feature type="compositionally biased region" description="Basic and acidic residues" evidence="1">
    <location>
        <begin position="1930"/>
        <end position="1945"/>
    </location>
</feature>
<accession>A0ABQ9GD39</accession>
<sequence>MWYVVDIVKFHVLPFMVELAGTSFSCGFSGVLTMCPNFCDLPVHLVWCPPDICETSRHGLCHCYLKSSVATRDSDNLGAVTKSSRQEILSITSCNLSCQAGRTATVVPVGSRKKGYVPILPKKDLATLGNKLIVVPSSPSLSQETMNQQLVVIPPATDGNPITVYSYPLSEEPVHFSDSNPCTQSLPAICLDSPVAKDHEGREQLLGALNLLESGNKDSPNISESVVSPQLMKLVDISKNTLSPTTETVSAIENNLSVTGNSVSHDAPPPLEIYPRNTPTVASGLKQKGLNSRRLSLSTPRRKRSHIRTLDFNTPLKPTSIRKSNTSPKVSGKVLSQTSPKMSKSVRRMSLFKSPVNRVSTQSTLNESHVDRDTTENINADIVCPIATRSPATPLSGSWDKVTGAGLIIPDSSPAENNKTQTKKSVDDERELTESGSTDKHKIAKKKLTGTWDSALRALLSASYSDPEPPSKNAQSRKESKRTKKVAAEEARRIESELCKCSIEYINSSSSERSTIDTEAIEDSENRIVPQISTENKESVKKQKRVRQTPVKENKSVPVENQNTSIKGLNRRVKSKHTSESNCEKSPLKDSTKRCLKTSNSPLKNNAKTPQKRTVKTPLKSSRKVPPKQSSFKSKAKSPLTGKASRLTKCKNAMQKQAKQKSKLKVLNKIVKVCIEKIDESNQALLENSVNKNDGLEKMGNDEDSNIIPIKPNVSEENPCTSDENINKSKDGNSKLSGSIDVVNAGICQINKAVVEKNKSYIRKQRKNPSPSKNIHKHIEKEKDGIALDCEKKMPGGVFPTTESTTSKVVQSPTNLKAAKRTLVRNQLMAGRKLDLSEECTDVNNDVTHSVPSCSQVALLDTPEKTDTGTDVSLMVPMTPRIVSPRIVEDTPITKLIKEHISTFDDTIMTPNFPCTPNIPVTPRSLETDLIKESSTGEYPSRSTDYSSCSSYYQPSDDPNHQQKSLEQVLIDECCRMEANKVADVCGKTKVLTQNMNTLPDGQSTDNHKPSINVTETTSEQSECSQKEVSKTLKQTESLHESITKECLQTKDQSEDAAKTKPSGEKVITIVQENENVGNSVLVENQFASQVQDNQICSQIVEQHDSVKQVKQINATYHVVEAFVKEQKDSIVEQTKASGTLAKIKTAAYTTEVINSTSLPDKVGLISQQKNDDSHHCLSAMENVAKLKQNRKDVMNFVIERENNDIDENTDDQNSKKSNIEDVIRPATDEKHISSDKDLQKAHTEDECIESVVTCHLPPEDSNLYFDRASEEITDSLQQSFLQSLDKTKDANSPDEECVNASDSSEDTKKLSLNNKETSESCARTSVFIFTGKGAKTYSKLNSSFRNFRTKDDEKSISTSDSDSSSSEESSSDDECTELINCTKCESSKTGKEISNTGSTRKLNTSTESSTLSSELFGNCSYDSDEVKPTDFEDSKEKKADVRSSKNTFQQDTFKENDSEKTNTKTTATLQIEGPVTKTVSDTPNAAFDPCLPDGKLWLELEEKRLRTLAKLKETPKAKRRRSATEVLSKNCKEKTAGSISKMAAKDGKPNEETEISAAAGTVTKTKKSQKSRKQGVNAIAERLRMQQQAVAHSGTKLDSSREELHSTHTPVLTSEIELQLARMYGELDTNSAVASVHNIGDKTKSKLSKKFSPVRTLEDILSNTSSCDKDVKSRKRRHSSAGGRGSKIKNAGRPAAKFPKLSLRDRSVTSNRKEKVLEEKSNIFSESDKPVSSDVPVTEINLSGNRKKGVLKKEIVSAGSAGELEHADSSLNLLGVRTSASNTSELAEMVLASRDDDTALQKSADTNNCTVRKDYSNSGVSSCQDATADGIHIAVDSLSKNTLNSESNYIGQDIKSHISEKDSSSSNTCKSAEKTTCEMQNLVSNELSLKLSNENIVSSVPNKIDKDNLLPKSKNAVSGKINSLGCTSNKKDNKSSSSNKKEIKENILEKGKQTVSKRINKSSKKKVCGKGEEFEENASAAHCREEKIFSRDSKQHDNMTESKSSWKNKISNLKVNSSVTAKNVVSCQMETKINMPQSSEHRKKQEVSPNPPSLIKGNSSVKHSDSKELSTENETNLELAHSVSKDTSEGLPGFTKNGGITENSINFITNELQAGDKLRVISSSHEQNLVIDKETCAVNSGRLLGESPATAEGIPATAEGIPATAEGIPATAEGIPATAEGIMLSEKNKSGTVLPAQDSTQVLSAHENLSSEHILETEVPIIKENFTSPSEKVIYIVYKNNGPHLECEPPSFEYSDCAVKLLVDDFEVTCNITPFFELLNLLPTDEDESHAKECSTSVDHHKNKKNEYEGTNKFCDQSLNPSGYSSHKVTDISFLRVPKKVNDQLSQNKDMISPLSSLYEGPKKEQVSHKDKHLELDRLGIHNDKDKCKEKRDFTRPRIHDYILSAERHRGKLEMRERSRYLTNSARNIFYRKTSERHVFQDSGSHHERNTKSSSKHFDESQEGRHRVKYIRYDSSSRSRSSDNPHFYANRRDSDSEDHDLRGRDCNRVKSAKEYTPEAFDDGVEKRSDSKYAGVEKRSDSKYGRSKGRDEHYSHKKSRSELLDERDRNHVKSTKLPSKVVDEPEGRSRSKYFRYSYWNRTSNNLYSYKKVRNKMYEKKERLKDSVKNTKPTTRNKGIKEEVSKISQSRLNSEIKEYGEPSLSNMYKDSLYGEKNVETSYFSKTSKLLSTSSSVRKENKSIRDKVLSSRHCSSSDISEQLCSGRSTKDSLENKVSDEDSEYLFNSDPEPEMRSFQLEKSPGEGVGIPRTGEGVLGCGRGRGRPLASPGFSPHAFPLLPKPAGLLQTDALRLCGLEDRRTVSSCGFAPPYIRKFSVCRLPEECGDG</sequence>
<evidence type="ECO:0000313" key="2">
    <source>
        <dbReference type="EMBL" id="KAJ8870309.1"/>
    </source>
</evidence>
<feature type="compositionally biased region" description="Basic and acidic residues" evidence="1">
    <location>
        <begin position="2438"/>
        <end position="2484"/>
    </location>
</feature>
<dbReference type="Proteomes" id="UP001159363">
    <property type="component" value="Chromosome 12"/>
</dbReference>
<feature type="region of interest" description="Disordered" evidence="1">
    <location>
        <begin position="2718"/>
        <end position="2769"/>
    </location>
</feature>
<protein>
    <submittedName>
        <fullName evidence="2">Uncharacterized protein</fullName>
    </submittedName>
</protein>
<feature type="region of interest" description="Disordered" evidence="1">
    <location>
        <begin position="1427"/>
        <end position="1478"/>
    </location>
</feature>
<feature type="compositionally biased region" description="Basic residues" evidence="1">
    <location>
        <begin position="610"/>
        <end position="626"/>
    </location>
</feature>
<feature type="compositionally biased region" description="Basic and acidic residues" evidence="1">
    <location>
        <begin position="2491"/>
        <end position="2517"/>
    </location>
</feature>
<organism evidence="2 3">
    <name type="scientific">Dryococelus australis</name>
    <dbReference type="NCBI Taxonomy" id="614101"/>
    <lineage>
        <taxon>Eukaryota</taxon>
        <taxon>Metazoa</taxon>
        <taxon>Ecdysozoa</taxon>
        <taxon>Arthropoda</taxon>
        <taxon>Hexapoda</taxon>
        <taxon>Insecta</taxon>
        <taxon>Pterygota</taxon>
        <taxon>Neoptera</taxon>
        <taxon>Polyneoptera</taxon>
        <taxon>Phasmatodea</taxon>
        <taxon>Verophasmatodea</taxon>
        <taxon>Anareolatae</taxon>
        <taxon>Phasmatidae</taxon>
        <taxon>Eurycanthinae</taxon>
        <taxon>Dryococelus</taxon>
    </lineage>
</organism>
<keyword evidence="3" id="KW-1185">Reference proteome</keyword>
<comment type="caution">
    <text evidence="2">The sequence shown here is derived from an EMBL/GenBank/DDBJ whole genome shotgun (WGS) entry which is preliminary data.</text>
</comment>
<feature type="region of interest" description="Disordered" evidence="1">
    <location>
        <begin position="406"/>
        <end position="442"/>
    </location>
</feature>
<evidence type="ECO:0000313" key="3">
    <source>
        <dbReference type="Proteomes" id="UP001159363"/>
    </source>
</evidence>
<gene>
    <name evidence="2" type="ORF">PR048_029330</name>
</gene>